<organism evidence="2 3">
    <name type="scientific">Clostridium bornimense</name>
    <dbReference type="NCBI Taxonomy" id="1216932"/>
    <lineage>
        <taxon>Bacteria</taxon>
        <taxon>Bacillati</taxon>
        <taxon>Bacillota</taxon>
        <taxon>Clostridia</taxon>
        <taxon>Eubacteriales</taxon>
        <taxon>Clostridiaceae</taxon>
        <taxon>Clostridium</taxon>
    </lineage>
</organism>
<dbReference type="KEGG" id="clt:CM240_0854"/>
<evidence type="ECO:0000313" key="2">
    <source>
        <dbReference type="EMBL" id="CDM68018.1"/>
    </source>
</evidence>
<dbReference type="GO" id="GO:0009055">
    <property type="term" value="F:electron transfer activity"/>
    <property type="evidence" value="ECO:0007669"/>
    <property type="project" value="InterPro"/>
</dbReference>
<feature type="domain" description="Flavodoxin" evidence="1">
    <location>
        <begin position="4"/>
        <end position="131"/>
    </location>
</feature>
<dbReference type="Gene3D" id="3.40.50.360">
    <property type="match status" value="1"/>
</dbReference>
<dbReference type="PANTHER" id="PTHR38030:SF2">
    <property type="entry name" value="PROTOPORPHYRINOGEN IX DEHYDROGENASE [QUINONE]"/>
    <property type="match status" value="1"/>
</dbReference>
<dbReference type="GO" id="GO:0070819">
    <property type="term" value="F:menaquinone-dependent protoporphyrinogen oxidase activity"/>
    <property type="evidence" value="ECO:0007669"/>
    <property type="project" value="TreeGrafter"/>
</dbReference>
<dbReference type="Proteomes" id="UP000019426">
    <property type="component" value="Chromosome M2/40_rep1"/>
</dbReference>
<evidence type="ECO:0000313" key="3">
    <source>
        <dbReference type="Proteomes" id="UP000019426"/>
    </source>
</evidence>
<gene>
    <name evidence="2" type="ORF">CM240_0854</name>
</gene>
<dbReference type="OrthoDB" id="2146857at2"/>
<dbReference type="InterPro" id="IPR026816">
    <property type="entry name" value="Flavodoxin_dom"/>
</dbReference>
<dbReference type="InterPro" id="IPR001226">
    <property type="entry name" value="Flavodoxin_CS"/>
</dbReference>
<evidence type="ECO:0000259" key="1">
    <source>
        <dbReference type="Pfam" id="PF12724"/>
    </source>
</evidence>
<dbReference type="eggNOG" id="COG0716">
    <property type="taxonomic scope" value="Bacteria"/>
</dbReference>
<reference evidence="2 3" key="1">
    <citation type="submission" date="2013-11" db="EMBL/GenBank/DDBJ databases">
        <title>Complete genome sequence of Clostridum sp. M2/40.</title>
        <authorList>
            <person name="Wibberg D."/>
            <person name="Puehler A."/>
            <person name="Schlueter A."/>
        </authorList>
    </citation>
    <scope>NUCLEOTIDE SEQUENCE [LARGE SCALE GENOMIC DNA]</scope>
    <source>
        <strain evidence="3">M2/40</strain>
    </source>
</reference>
<dbReference type="Pfam" id="PF12724">
    <property type="entry name" value="Flavodoxin_5"/>
    <property type="match status" value="1"/>
</dbReference>
<dbReference type="SUPFAM" id="SSF52218">
    <property type="entry name" value="Flavoproteins"/>
    <property type="match status" value="1"/>
</dbReference>
<dbReference type="InterPro" id="IPR029039">
    <property type="entry name" value="Flavoprotein-like_sf"/>
</dbReference>
<accession>W6RUN9</accession>
<dbReference type="PANTHER" id="PTHR38030">
    <property type="entry name" value="PROTOPORPHYRINOGEN IX DEHYDROGENASE [MENAQUINONE]"/>
    <property type="match status" value="1"/>
</dbReference>
<keyword evidence="3" id="KW-1185">Reference proteome</keyword>
<proteinExistence type="predicted"/>
<name>W6RUN9_9CLOT</name>
<dbReference type="InterPro" id="IPR052200">
    <property type="entry name" value="Protoporphyrinogen_IX_DH"/>
</dbReference>
<dbReference type="RefSeq" id="WP_044036791.1">
    <property type="nucleotide sequence ID" value="NZ_HG917868.1"/>
</dbReference>
<dbReference type="EMBL" id="HG917868">
    <property type="protein sequence ID" value="CDM68018.1"/>
    <property type="molecule type" value="Genomic_DNA"/>
</dbReference>
<dbReference type="HOGENOM" id="CLU_108839_0_0_9"/>
<dbReference type="AlphaFoldDB" id="W6RUN9"/>
<dbReference type="GO" id="GO:0010181">
    <property type="term" value="F:FMN binding"/>
    <property type="evidence" value="ECO:0007669"/>
    <property type="project" value="InterPro"/>
</dbReference>
<dbReference type="PATRIC" id="fig|1216932.3.peg.840"/>
<sequence length="160" mass="18493">MKSIVIYKSSTGFTKQYAEWIAEEMGIKAIDINKVSTINISDYEYVIFGGWIMASNISGLDKIKQLKPKKLVVFAVGSSLYSEELKNQILKQNNIEEKSFFYMPGGIRFEKLNFIVRFMLKKIRKSVAKKENKSEQEAVSSFDISDKKYITPLINYFDKK</sequence>
<dbReference type="STRING" id="1216932.CM240_0854"/>
<protein>
    <recommendedName>
        <fullName evidence="1">Flavodoxin domain-containing protein</fullName>
    </recommendedName>
</protein>
<dbReference type="GO" id="GO:0006783">
    <property type="term" value="P:heme biosynthetic process"/>
    <property type="evidence" value="ECO:0007669"/>
    <property type="project" value="TreeGrafter"/>
</dbReference>
<dbReference type="PROSITE" id="PS00201">
    <property type="entry name" value="FLAVODOXIN"/>
    <property type="match status" value="1"/>
</dbReference>